<comment type="caution">
    <text evidence="1">The sequence shown here is derived from an EMBL/GenBank/DDBJ whole genome shotgun (WGS) entry which is preliminary data.</text>
</comment>
<organism evidence="1 2">
    <name type="scientific">Gossypium raimondii</name>
    <name type="common">Peruvian cotton</name>
    <name type="synonym">Gossypium klotzschianum subsp. raimondii</name>
    <dbReference type="NCBI Taxonomy" id="29730"/>
    <lineage>
        <taxon>Eukaryota</taxon>
        <taxon>Viridiplantae</taxon>
        <taxon>Streptophyta</taxon>
        <taxon>Embryophyta</taxon>
        <taxon>Tracheophyta</taxon>
        <taxon>Spermatophyta</taxon>
        <taxon>Magnoliopsida</taxon>
        <taxon>eudicotyledons</taxon>
        <taxon>Gunneridae</taxon>
        <taxon>Pentapetalae</taxon>
        <taxon>rosids</taxon>
        <taxon>malvids</taxon>
        <taxon>Malvales</taxon>
        <taxon>Malvaceae</taxon>
        <taxon>Malvoideae</taxon>
        <taxon>Gossypium</taxon>
    </lineage>
</organism>
<accession>A0A7J8NWE0</accession>
<evidence type="ECO:0000313" key="2">
    <source>
        <dbReference type="Proteomes" id="UP000593578"/>
    </source>
</evidence>
<gene>
    <name evidence="1" type="ORF">Gorai_023307</name>
</gene>
<evidence type="ECO:0000313" key="1">
    <source>
        <dbReference type="EMBL" id="MBA0581120.1"/>
    </source>
</evidence>
<dbReference type="EMBL" id="JABEZZ010000002">
    <property type="protein sequence ID" value="MBA0581120.1"/>
    <property type="molecule type" value="Genomic_DNA"/>
</dbReference>
<sequence>MALVDNDLANLSLDEEEDEGLQFAIEEGSQQPLYDLCLVGCVLTESVKRINLGLKEVEYGWDVSLRAQPRRASITPSVWLWEDNIGQTFGEWADKQQGKGKEVIWQSDGEKEDMVGDIKEIPLENGRGKKRFRLESHVLDRFLNRAEGGQGEQRGTCYKNQISVTAN</sequence>
<feature type="non-terminal residue" evidence="1">
    <location>
        <position position="167"/>
    </location>
</feature>
<protein>
    <submittedName>
        <fullName evidence="1">Uncharacterized protein</fullName>
    </submittedName>
</protein>
<reference evidence="1 2" key="1">
    <citation type="journal article" date="2019" name="Genome Biol. Evol.">
        <title>Insights into the evolution of the New World diploid cottons (Gossypium, subgenus Houzingenia) based on genome sequencing.</title>
        <authorList>
            <person name="Grover C.E."/>
            <person name="Arick M.A. 2nd"/>
            <person name="Thrash A."/>
            <person name="Conover J.L."/>
            <person name="Sanders W.S."/>
            <person name="Peterson D.G."/>
            <person name="Frelichowski J.E."/>
            <person name="Scheffler J.A."/>
            <person name="Scheffler B.E."/>
            <person name="Wendel J.F."/>
        </authorList>
    </citation>
    <scope>NUCLEOTIDE SEQUENCE [LARGE SCALE GENOMIC DNA]</scope>
    <source>
        <strain evidence="1">8</strain>
        <tissue evidence="1">Leaf</tissue>
    </source>
</reference>
<dbReference type="Proteomes" id="UP000593578">
    <property type="component" value="Unassembled WGS sequence"/>
</dbReference>
<dbReference type="AlphaFoldDB" id="A0A7J8NWE0"/>
<proteinExistence type="predicted"/>
<name>A0A7J8NWE0_GOSRA</name>